<accession>A0ABU0IND6</accession>
<dbReference type="Pfam" id="PF01796">
    <property type="entry name" value="OB_ChsH2_C"/>
    <property type="match status" value="1"/>
</dbReference>
<dbReference type="PANTHER" id="PTHR34075:SF5">
    <property type="entry name" value="BLR3430 PROTEIN"/>
    <property type="match status" value="1"/>
</dbReference>
<sequence length="143" mass="15299">METPADPAALKPAVSCIKTDSAGKPYLEGHKCSACGEVFMETRRGCPKCFAVGTLSPVKLSDKGKLYNWTVVYRNFPGVPVPFVSAIVDLEGGGTLKGNLIEVEPDPAKLKFDMPVKVVFGDAGRTDKAGNHYLAYFFAPEAA</sequence>
<dbReference type="SUPFAM" id="SSF50249">
    <property type="entry name" value="Nucleic acid-binding proteins"/>
    <property type="match status" value="1"/>
</dbReference>
<protein>
    <submittedName>
        <fullName evidence="3">OB-fold protein</fullName>
    </submittedName>
</protein>
<dbReference type="EMBL" id="JAUSVS010000001">
    <property type="protein sequence ID" value="MDQ0462673.1"/>
    <property type="molecule type" value="Genomic_DNA"/>
</dbReference>
<evidence type="ECO:0000313" key="4">
    <source>
        <dbReference type="Proteomes" id="UP001228905"/>
    </source>
</evidence>
<reference evidence="3 4" key="1">
    <citation type="submission" date="2023-07" db="EMBL/GenBank/DDBJ databases">
        <title>Genomic Encyclopedia of Type Strains, Phase IV (KMG-IV): sequencing the most valuable type-strain genomes for metagenomic binning, comparative biology and taxonomic classification.</title>
        <authorList>
            <person name="Goeker M."/>
        </authorList>
    </citation>
    <scope>NUCLEOTIDE SEQUENCE [LARGE SCALE GENOMIC DNA]</scope>
    <source>
        <strain evidence="3 4">DSM 18695</strain>
    </source>
</reference>
<gene>
    <name evidence="3" type="ORF">QO010_000421</name>
</gene>
<dbReference type="InterPro" id="IPR052513">
    <property type="entry name" value="Thioester_dehydratase-like"/>
</dbReference>
<feature type="domain" description="ChsH2 C-terminal OB-fold" evidence="1">
    <location>
        <begin position="58"/>
        <end position="120"/>
    </location>
</feature>
<dbReference type="InterPro" id="IPR002878">
    <property type="entry name" value="ChsH2_C"/>
</dbReference>
<dbReference type="InterPro" id="IPR022002">
    <property type="entry name" value="ChsH2_Znr"/>
</dbReference>
<evidence type="ECO:0000313" key="3">
    <source>
        <dbReference type="EMBL" id="MDQ0462673.1"/>
    </source>
</evidence>
<dbReference type="PANTHER" id="PTHR34075">
    <property type="entry name" value="BLR3430 PROTEIN"/>
    <property type="match status" value="1"/>
</dbReference>
<dbReference type="InterPro" id="IPR012340">
    <property type="entry name" value="NA-bd_OB-fold"/>
</dbReference>
<evidence type="ECO:0000259" key="2">
    <source>
        <dbReference type="Pfam" id="PF12172"/>
    </source>
</evidence>
<dbReference type="Pfam" id="PF12172">
    <property type="entry name" value="zf-ChsH2"/>
    <property type="match status" value="1"/>
</dbReference>
<evidence type="ECO:0000259" key="1">
    <source>
        <dbReference type="Pfam" id="PF01796"/>
    </source>
</evidence>
<name>A0ABU0IND6_9CAUL</name>
<comment type="caution">
    <text evidence="3">The sequence shown here is derived from an EMBL/GenBank/DDBJ whole genome shotgun (WGS) entry which is preliminary data.</text>
</comment>
<proteinExistence type="predicted"/>
<organism evidence="3 4">
    <name type="scientific">Caulobacter ginsengisoli</name>
    <dbReference type="NCBI Taxonomy" id="400775"/>
    <lineage>
        <taxon>Bacteria</taxon>
        <taxon>Pseudomonadati</taxon>
        <taxon>Pseudomonadota</taxon>
        <taxon>Alphaproteobacteria</taxon>
        <taxon>Caulobacterales</taxon>
        <taxon>Caulobacteraceae</taxon>
        <taxon>Caulobacter</taxon>
    </lineage>
</organism>
<dbReference type="RefSeq" id="WP_307345321.1">
    <property type="nucleotide sequence ID" value="NZ_JAUSVS010000001.1"/>
</dbReference>
<keyword evidence="4" id="KW-1185">Reference proteome</keyword>
<feature type="domain" description="ChsH2 rubredoxin-like zinc ribbon" evidence="2">
    <location>
        <begin position="24"/>
        <end position="51"/>
    </location>
</feature>
<dbReference type="Proteomes" id="UP001228905">
    <property type="component" value="Unassembled WGS sequence"/>
</dbReference>